<feature type="transmembrane region" description="Helical" evidence="6">
    <location>
        <begin position="314"/>
        <end position="340"/>
    </location>
</feature>
<dbReference type="GO" id="GO:0022857">
    <property type="term" value="F:transmembrane transporter activity"/>
    <property type="evidence" value="ECO:0007669"/>
    <property type="project" value="InterPro"/>
</dbReference>
<feature type="transmembrane region" description="Helical" evidence="6">
    <location>
        <begin position="402"/>
        <end position="422"/>
    </location>
</feature>
<dbReference type="Gene3D" id="1.20.1250.20">
    <property type="entry name" value="MFS general substrate transporter like domains"/>
    <property type="match status" value="2"/>
</dbReference>
<evidence type="ECO:0000256" key="5">
    <source>
        <dbReference type="ARBA" id="ARBA00023136"/>
    </source>
</evidence>
<comment type="similarity">
    <text evidence="2">Belongs to the major facilitator superfamily. Proton-dependent oligopeptide transporter (POT/PTR) (TC 2.A.17) family.</text>
</comment>
<reference evidence="7" key="1">
    <citation type="submission" date="2023-07" db="EMBL/GenBank/DDBJ databases">
        <title>draft genome sequence of fig (Ficus carica).</title>
        <authorList>
            <person name="Takahashi T."/>
            <person name="Nishimura K."/>
        </authorList>
    </citation>
    <scope>NUCLEOTIDE SEQUENCE</scope>
</reference>
<evidence type="ECO:0000313" key="8">
    <source>
        <dbReference type="Proteomes" id="UP001187192"/>
    </source>
</evidence>
<protein>
    <submittedName>
        <fullName evidence="7">Uncharacterized protein</fullName>
    </submittedName>
</protein>
<name>A0AA87Z303_FICCA</name>
<accession>A0AA87Z303</accession>
<keyword evidence="4 6" id="KW-1133">Transmembrane helix</keyword>
<feature type="transmembrane region" description="Helical" evidence="6">
    <location>
        <begin position="58"/>
        <end position="77"/>
    </location>
</feature>
<evidence type="ECO:0000256" key="4">
    <source>
        <dbReference type="ARBA" id="ARBA00022989"/>
    </source>
</evidence>
<comment type="caution">
    <text evidence="7">The sequence shown here is derived from an EMBL/GenBank/DDBJ whole genome shotgun (WGS) entry which is preliminary data.</text>
</comment>
<keyword evidence="8" id="KW-1185">Reference proteome</keyword>
<dbReference type="Proteomes" id="UP001187192">
    <property type="component" value="Unassembled WGS sequence"/>
</dbReference>
<dbReference type="AlphaFoldDB" id="A0AA87Z303"/>
<evidence type="ECO:0000256" key="2">
    <source>
        <dbReference type="ARBA" id="ARBA00005982"/>
    </source>
</evidence>
<feature type="transmembrane region" description="Helical" evidence="6">
    <location>
        <begin position="7"/>
        <end position="26"/>
    </location>
</feature>
<keyword evidence="3 6" id="KW-0812">Transmembrane</keyword>
<evidence type="ECO:0000313" key="7">
    <source>
        <dbReference type="EMBL" id="GMN23160.1"/>
    </source>
</evidence>
<dbReference type="EMBL" id="BTGU01000001">
    <property type="protein sequence ID" value="GMN23160.1"/>
    <property type="molecule type" value="Genomic_DNA"/>
</dbReference>
<organism evidence="7 8">
    <name type="scientific">Ficus carica</name>
    <name type="common">Common fig</name>
    <dbReference type="NCBI Taxonomy" id="3494"/>
    <lineage>
        <taxon>Eukaryota</taxon>
        <taxon>Viridiplantae</taxon>
        <taxon>Streptophyta</taxon>
        <taxon>Embryophyta</taxon>
        <taxon>Tracheophyta</taxon>
        <taxon>Spermatophyta</taxon>
        <taxon>Magnoliopsida</taxon>
        <taxon>eudicotyledons</taxon>
        <taxon>Gunneridae</taxon>
        <taxon>Pentapetalae</taxon>
        <taxon>rosids</taxon>
        <taxon>fabids</taxon>
        <taxon>Rosales</taxon>
        <taxon>Moraceae</taxon>
        <taxon>Ficeae</taxon>
        <taxon>Ficus</taxon>
    </lineage>
</organism>
<dbReference type="InterPro" id="IPR000109">
    <property type="entry name" value="POT_fam"/>
</dbReference>
<feature type="transmembrane region" description="Helical" evidence="6">
    <location>
        <begin position="360"/>
        <end position="381"/>
    </location>
</feature>
<dbReference type="Pfam" id="PF00854">
    <property type="entry name" value="PTR2"/>
    <property type="match status" value="2"/>
</dbReference>
<sequence length="479" mass="52827">MGFVANMVSLFLYFMSVMFFQYHTAANTLTNFMGTTFLLSLVGGFISDTFLSRFTTCLVFGSLEILALALMTIQAATHHLQPEFCGKSSCVQGGAKFMFYFSLYLLALGSGGVRGSLAPLGADQFDRRDPKEAKALATFFNWFLLSVTIGASVGVTAIVYYSTTISWLLDKAAIVPQNSEPNPWEVCTVTQVEEVKVLTRMLPILASTILMNTCMAQLQTFSVQQGATVMDRQMGSIKIPAPSVPIIPLAFMSVLIVIYEYLFVPFARKITKHPSGITQLQRVGVGLVLSAVSMAVAGLVELKRRNEAHKTPPNTISIFWLSFQYGIFGIADMFTLVGLLEFFYREAPAGMKSLSTSFTWLALSFGYFLSTIFVDIINAVTKRVTPSRKAWLSGLSLNDSKLHLFYWFLAILSCLNFLLYVWSAVSYKYKSEEKTDFGELSGGAERETTDNTQNSLAPMLASLATAGSEQTTEGENENK</sequence>
<dbReference type="InterPro" id="IPR036259">
    <property type="entry name" value="MFS_trans_sf"/>
</dbReference>
<evidence type="ECO:0000256" key="3">
    <source>
        <dbReference type="ARBA" id="ARBA00022692"/>
    </source>
</evidence>
<evidence type="ECO:0000256" key="6">
    <source>
        <dbReference type="SAM" id="Phobius"/>
    </source>
</evidence>
<feature type="transmembrane region" description="Helical" evidence="6">
    <location>
        <begin position="283"/>
        <end position="302"/>
    </location>
</feature>
<proteinExistence type="inferred from homology"/>
<gene>
    <name evidence="7" type="ORF">TIFTF001_000022</name>
</gene>
<dbReference type="PANTHER" id="PTHR11654">
    <property type="entry name" value="OLIGOPEPTIDE TRANSPORTER-RELATED"/>
    <property type="match status" value="1"/>
</dbReference>
<feature type="transmembrane region" description="Helical" evidence="6">
    <location>
        <begin position="139"/>
        <end position="161"/>
    </location>
</feature>
<feature type="transmembrane region" description="Helical" evidence="6">
    <location>
        <begin position="97"/>
        <end position="118"/>
    </location>
</feature>
<evidence type="ECO:0000256" key="1">
    <source>
        <dbReference type="ARBA" id="ARBA00004141"/>
    </source>
</evidence>
<keyword evidence="5 6" id="KW-0472">Membrane</keyword>
<feature type="transmembrane region" description="Helical" evidence="6">
    <location>
        <begin position="244"/>
        <end position="263"/>
    </location>
</feature>
<feature type="transmembrane region" description="Helical" evidence="6">
    <location>
        <begin position="32"/>
        <end position="51"/>
    </location>
</feature>
<comment type="subcellular location">
    <subcellularLocation>
        <location evidence="1">Membrane</location>
        <topology evidence="1">Multi-pass membrane protein</topology>
    </subcellularLocation>
</comment>
<dbReference type="SUPFAM" id="SSF103473">
    <property type="entry name" value="MFS general substrate transporter"/>
    <property type="match status" value="1"/>
</dbReference>
<dbReference type="GO" id="GO:0016020">
    <property type="term" value="C:membrane"/>
    <property type="evidence" value="ECO:0007669"/>
    <property type="project" value="UniProtKB-SubCell"/>
</dbReference>